<dbReference type="Proteomes" id="UP001430679">
    <property type="component" value="Unassembled WGS sequence"/>
</dbReference>
<keyword evidence="3" id="KW-1185">Reference proteome</keyword>
<feature type="transmembrane region" description="Helical" evidence="1">
    <location>
        <begin position="55"/>
        <end position="76"/>
    </location>
</feature>
<proteinExistence type="predicted"/>
<dbReference type="RefSeq" id="WP_230038725.1">
    <property type="nucleotide sequence ID" value="NZ_JAJJMM010000001.1"/>
</dbReference>
<evidence type="ECO:0000313" key="3">
    <source>
        <dbReference type="Proteomes" id="UP001430679"/>
    </source>
</evidence>
<accession>A0ABS8MI65</accession>
<evidence type="ECO:0000313" key="2">
    <source>
        <dbReference type="EMBL" id="MCC9065187.1"/>
    </source>
</evidence>
<dbReference type="EMBL" id="JAJJMM010000001">
    <property type="protein sequence ID" value="MCC9065187.1"/>
    <property type="molecule type" value="Genomic_DNA"/>
</dbReference>
<comment type="caution">
    <text evidence="2">The sequence shown here is derived from an EMBL/GenBank/DDBJ whole genome shotgun (WGS) entry which is preliminary data.</text>
</comment>
<evidence type="ECO:0000256" key="1">
    <source>
        <dbReference type="SAM" id="Phobius"/>
    </source>
</evidence>
<keyword evidence="1" id="KW-1133">Transmembrane helix</keyword>
<sequence>MKKNIYEELSNEELIKKRDLFKAVSIGFGVIFVLAIAVIVYLFSAKGFKNFSIATLIPIFTLPITFVPLLINLSLLNKEIKSRDLKV</sequence>
<evidence type="ECO:0008006" key="4">
    <source>
        <dbReference type="Google" id="ProtNLM"/>
    </source>
</evidence>
<keyword evidence="1" id="KW-0472">Membrane</keyword>
<reference evidence="2" key="1">
    <citation type="submission" date="2021-11" db="EMBL/GenBank/DDBJ databases">
        <title>Description of novel Flavobacterium species.</title>
        <authorList>
            <person name="Saticioglu I.B."/>
            <person name="Ay H."/>
            <person name="Altun S."/>
            <person name="Duman M."/>
        </authorList>
    </citation>
    <scope>NUCLEOTIDE SEQUENCE</scope>
    <source>
        <strain evidence="2">F-30</strain>
    </source>
</reference>
<protein>
    <recommendedName>
        <fullName evidence="4">Redox-active disulfide protein 2</fullName>
    </recommendedName>
</protein>
<feature type="transmembrane region" description="Helical" evidence="1">
    <location>
        <begin position="20"/>
        <end position="43"/>
    </location>
</feature>
<name>A0ABS8MI65_9FLAO</name>
<gene>
    <name evidence="2" type="ORF">LNP81_19455</name>
</gene>
<organism evidence="2 3">
    <name type="scientific">Flavobacterium piscisymbiosum</name>
    <dbReference type="NCBI Taxonomy" id="2893753"/>
    <lineage>
        <taxon>Bacteria</taxon>
        <taxon>Pseudomonadati</taxon>
        <taxon>Bacteroidota</taxon>
        <taxon>Flavobacteriia</taxon>
        <taxon>Flavobacteriales</taxon>
        <taxon>Flavobacteriaceae</taxon>
        <taxon>Flavobacterium</taxon>
    </lineage>
</organism>
<keyword evidence="1" id="KW-0812">Transmembrane</keyword>